<dbReference type="Proteomes" id="UP001170379">
    <property type="component" value="Unassembled WGS sequence"/>
</dbReference>
<sequence length="87" mass="10196">MPLTGALTMCTVCNNMAEAELQRSALAWGWKVPRWVKNAANVPVFYRWKRTWCLLDGLQAIEITAREAMALMRQLYGEQYEKWKEEE</sequence>
<protein>
    <submittedName>
        <fullName evidence="1">Uncharacterized protein</fullName>
    </submittedName>
</protein>
<evidence type="ECO:0000313" key="1">
    <source>
        <dbReference type="EMBL" id="MDJ1371769.1"/>
    </source>
</evidence>
<dbReference type="EMBL" id="PXVD01000016">
    <property type="protein sequence ID" value="MDJ1371769.1"/>
    <property type="molecule type" value="Genomic_DNA"/>
</dbReference>
<reference evidence="1" key="1">
    <citation type="submission" date="2018-03" db="EMBL/GenBank/DDBJ databases">
        <authorList>
            <person name="Nunes O.C."/>
            <person name="Lopes A.R."/>
            <person name="Froufe H."/>
            <person name="Munoz-Merida A."/>
            <person name="Barroso C."/>
            <person name="Egas C."/>
        </authorList>
    </citation>
    <scope>NUCLEOTIDE SEQUENCE</scope>
    <source>
        <strain evidence="1">ON4</strain>
    </source>
</reference>
<keyword evidence="2" id="KW-1185">Reference proteome</keyword>
<gene>
    <name evidence="1" type="ORF">C7K25_10385</name>
</gene>
<dbReference type="RefSeq" id="WP_026937119.1">
    <property type="nucleotide sequence ID" value="NZ_CP028426.1"/>
</dbReference>
<comment type="caution">
    <text evidence="1">The sequence shown here is derived from an EMBL/GenBank/DDBJ whole genome shotgun (WGS) entry which is preliminary data.</text>
</comment>
<name>A0ABT7C976_9MICO</name>
<proteinExistence type="predicted"/>
<reference evidence="1" key="2">
    <citation type="journal article" date="2022" name="Sci. Rep.">
        <title>In silico prediction of the enzymes involved in the degradation of the herbicide molinate by Gulosibacter molinativorax ON4T.</title>
        <authorList>
            <person name="Lopes A.R."/>
            <person name="Bunin E."/>
            <person name="Viana A.T."/>
            <person name="Froufe H."/>
            <person name="Munoz-Merida A."/>
            <person name="Pinho D."/>
            <person name="Figueiredo J."/>
            <person name="Barroso C."/>
            <person name="Vaz-Moreira I."/>
            <person name="Bellanger X."/>
            <person name="Egas C."/>
            <person name="Nunes O.C."/>
        </authorList>
    </citation>
    <scope>NUCLEOTIDE SEQUENCE</scope>
    <source>
        <strain evidence="1">ON4</strain>
    </source>
</reference>
<accession>A0ABT7C976</accession>
<evidence type="ECO:0000313" key="2">
    <source>
        <dbReference type="Proteomes" id="UP001170379"/>
    </source>
</evidence>
<organism evidence="1 2">
    <name type="scientific">Gulosibacter molinativorax</name>
    <dbReference type="NCBI Taxonomy" id="256821"/>
    <lineage>
        <taxon>Bacteria</taxon>
        <taxon>Bacillati</taxon>
        <taxon>Actinomycetota</taxon>
        <taxon>Actinomycetes</taxon>
        <taxon>Micrococcales</taxon>
        <taxon>Microbacteriaceae</taxon>
        <taxon>Gulosibacter</taxon>
    </lineage>
</organism>